<dbReference type="InterPro" id="IPR016032">
    <property type="entry name" value="Sig_transdc_resp-reg_C-effctor"/>
</dbReference>
<feature type="domain" description="HTH luxR-type" evidence="4">
    <location>
        <begin position="151"/>
        <end position="208"/>
    </location>
</feature>
<keyword evidence="1" id="KW-0805">Transcription regulation</keyword>
<evidence type="ECO:0000313" key="5">
    <source>
        <dbReference type="EMBL" id="MBL4929518.1"/>
    </source>
</evidence>
<dbReference type="GO" id="GO:0003677">
    <property type="term" value="F:DNA binding"/>
    <property type="evidence" value="ECO:0007669"/>
    <property type="project" value="UniProtKB-KW"/>
</dbReference>
<evidence type="ECO:0000256" key="1">
    <source>
        <dbReference type="ARBA" id="ARBA00023015"/>
    </source>
</evidence>
<evidence type="ECO:0000256" key="2">
    <source>
        <dbReference type="ARBA" id="ARBA00023125"/>
    </source>
</evidence>
<name>A0A8J7MSY6_9RHOB</name>
<dbReference type="RefSeq" id="WP_202662047.1">
    <property type="nucleotide sequence ID" value="NZ_JAESVP010000008.1"/>
</dbReference>
<keyword evidence="2" id="KW-0238">DNA-binding</keyword>
<dbReference type="InterPro" id="IPR036388">
    <property type="entry name" value="WH-like_DNA-bd_sf"/>
</dbReference>
<dbReference type="SUPFAM" id="SSF75516">
    <property type="entry name" value="Pheromone-binding domain of LuxR-like quorum-sensing transcription factors"/>
    <property type="match status" value="1"/>
</dbReference>
<comment type="caution">
    <text evidence="5">The sequence shown here is derived from an EMBL/GenBank/DDBJ whole genome shotgun (WGS) entry which is preliminary data.</text>
</comment>
<dbReference type="Proteomes" id="UP000619033">
    <property type="component" value="Unassembled WGS sequence"/>
</dbReference>
<proteinExistence type="predicted"/>
<dbReference type="Pfam" id="PF03472">
    <property type="entry name" value="Autoind_bind"/>
    <property type="match status" value="1"/>
</dbReference>
<accession>A0A8J7MSY6</accession>
<dbReference type="SMART" id="SM00421">
    <property type="entry name" value="HTH_LUXR"/>
    <property type="match status" value="1"/>
</dbReference>
<evidence type="ECO:0000259" key="4">
    <source>
        <dbReference type="SMART" id="SM00421"/>
    </source>
</evidence>
<dbReference type="InterPro" id="IPR000792">
    <property type="entry name" value="Tscrpt_reg_LuxR_C"/>
</dbReference>
<organism evidence="5 6">
    <name type="scientific">Fuscibacter oryzae</name>
    <dbReference type="NCBI Taxonomy" id="2803939"/>
    <lineage>
        <taxon>Bacteria</taxon>
        <taxon>Pseudomonadati</taxon>
        <taxon>Pseudomonadota</taxon>
        <taxon>Alphaproteobacteria</taxon>
        <taxon>Rhodobacterales</taxon>
        <taxon>Paracoccaceae</taxon>
        <taxon>Fuscibacter</taxon>
    </lineage>
</organism>
<dbReference type="Gene3D" id="3.30.450.80">
    <property type="entry name" value="Transcription factor LuxR-like, autoinducer-binding domain"/>
    <property type="match status" value="1"/>
</dbReference>
<gene>
    <name evidence="5" type="ORF">JI744_15545</name>
</gene>
<dbReference type="SUPFAM" id="SSF46894">
    <property type="entry name" value="C-terminal effector domain of the bipartite response regulators"/>
    <property type="match status" value="1"/>
</dbReference>
<sequence>MSMLARLVPGFSQIDEALRAIAPSGYILALNVRYMAPEFYHVTYPAEWVETYNNRRYVMFDPIILWSIVSTGAKRWSEISVAGMKATSLRVLNEARAYDLNFGVMIVARNAAAENEKCLFSASRPDREFTDDEIETLDEIFHHLLWAVGKHAGLAATERSALQGLAEGLSQEEVALRDGVSKDTIKKRIERARKTLGAVNATQAVAIALMKGLVTLDHVEAYRFTKKC</sequence>
<reference evidence="5" key="1">
    <citation type="submission" date="2021-01" db="EMBL/GenBank/DDBJ databases">
        <title>Genome seq and assembly of Tabrizicola sp. KVB23.</title>
        <authorList>
            <person name="Chhetri G."/>
        </authorList>
    </citation>
    <scope>NUCLEOTIDE SEQUENCE</scope>
    <source>
        <strain evidence="5">KVB23</strain>
    </source>
</reference>
<dbReference type="InterPro" id="IPR005143">
    <property type="entry name" value="TF_LuxR_autoind-bd_dom"/>
</dbReference>
<dbReference type="EMBL" id="JAESVP010000008">
    <property type="protein sequence ID" value="MBL4929518.1"/>
    <property type="molecule type" value="Genomic_DNA"/>
</dbReference>
<evidence type="ECO:0000256" key="3">
    <source>
        <dbReference type="ARBA" id="ARBA00023163"/>
    </source>
</evidence>
<protein>
    <submittedName>
        <fullName evidence="5">LuxR family transcriptional regulator</fullName>
    </submittedName>
</protein>
<keyword evidence="3" id="KW-0804">Transcription</keyword>
<evidence type="ECO:0000313" key="6">
    <source>
        <dbReference type="Proteomes" id="UP000619033"/>
    </source>
</evidence>
<dbReference type="InterPro" id="IPR036693">
    <property type="entry name" value="TF_LuxR_autoind-bd_dom_sf"/>
</dbReference>
<keyword evidence="6" id="KW-1185">Reference proteome</keyword>
<dbReference type="AlphaFoldDB" id="A0A8J7MSY6"/>
<dbReference type="Gene3D" id="1.10.10.10">
    <property type="entry name" value="Winged helix-like DNA-binding domain superfamily/Winged helix DNA-binding domain"/>
    <property type="match status" value="1"/>
</dbReference>
<dbReference type="GO" id="GO:0006355">
    <property type="term" value="P:regulation of DNA-templated transcription"/>
    <property type="evidence" value="ECO:0007669"/>
    <property type="project" value="InterPro"/>
</dbReference>